<evidence type="ECO:0000256" key="1">
    <source>
        <dbReference type="SAM" id="MobiDB-lite"/>
    </source>
</evidence>
<feature type="region of interest" description="Disordered" evidence="1">
    <location>
        <begin position="111"/>
        <end position="136"/>
    </location>
</feature>
<feature type="region of interest" description="Disordered" evidence="1">
    <location>
        <begin position="64"/>
        <end position="90"/>
    </location>
</feature>
<protein>
    <submittedName>
        <fullName evidence="2">Uncharacterized protein</fullName>
    </submittedName>
</protein>
<organism evidence="2 3">
    <name type="scientific">Petrolisthes cinctipes</name>
    <name type="common">Flat porcelain crab</name>
    <dbReference type="NCBI Taxonomy" id="88211"/>
    <lineage>
        <taxon>Eukaryota</taxon>
        <taxon>Metazoa</taxon>
        <taxon>Ecdysozoa</taxon>
        <taxon>Arthropoda</taxon>
        <taxon>Crustacea</taxon>
        <taxon>Multicrustacea</taxon>
        <taxon>Malacostraca</taxon>
        <taxon>Eumalacostraca</taxon>
        <taxon>Eucarida</taxon>
        <taxon>Decapoda</taxon>
        <taxon>Pleocyemata</taxon>
        <taxon>Anomura</taxon>
        <taxon>Galatheoidea</taxon>
        <taxon>Porcellanidae</taxon>
        <taxon>Petrolisthes</taxon>
    </lineage>
</organism>
<feature type="compositionally biased region" description="Polar residues" evidence="1">
    <location>
        <begin position="76"/>
        <end position="90"/>
    </location>
</feature>
<reference evidence="2" key="1">
    <citation type="submission" date="2023-10" db="EMBL/GenBank/DDBJ databases">
        <title>Genome assemblies of two species of porcelain crab, Petrolisthes cinctipes and Petrolisthes manimaculis (Anomura: Porcellanidae).</title>
        <authorList>
            <person name="Angst P."/>
        </authorList>
    </citation>
    <scope>NUCLEOTIDE SEQUENCE</scope>
    <source>
        <strain evidence="2">PB745_01</strain>
        <tissue evidence="2">Gill</tissue>
    </source>
</reference>
<dbReference type="Proteomes" id="UP001286313">
    <property type="component" value="Unassembled WGS sequence"/>
</dbReference>
<comment type="caution">
    <text evidence="2">The sequence shown here is derived from an EMBL/GenBank/DDBJ whole genome shotgun (WGS) entry which is preliminary data.</text>
</comment>
<dbReference type="AlphaFoldDB" id="A0AAE1G8B9"/>
<accession>A0AAE1G8B9</accession>
<keyword evidence="3" id="KW-1185">Reference proteome</keyword>
<dbReference type="EMBL" id="JAWQEG010000555">
    <property type="protein sequence ID" value="KAK3888433.1"/>
    <property type="molecule type" value="Genomic_DNA"/>
</dbReference>
<proteinExistence type="predicted"/>
<sequence length="136" mass="15202">MNEDESLLFYKNFNVDLIASSQPYEDQQSSAAEAPHVECSLTRFEPNRKLYAQRLGQIQIMSTSVPPETTTSSDPNGTTSFSSTTFAHMPTQTMTTKVRQELFETFTVPITQTTNLPPTNNQTTPMQTTPTQTTPM</sequence>
<feature type="compositionally biased region" description="Low complexity" evidence="1">
    <location>
        <begin position="64"/>
        <end position="75"/>
    </location>
</feature>
<name>A0AAE1G8B9_PETCI</name>
<gene>
    <name evidence="2" type="ORF">Pcinc_007560</name>
</gene>
<evidence type="ECO:0000313" key="3">
    <source>
        <dbReference type="Proteomes" id="UP001286313"/>
    </source>
</evidence>
<evidence type="ECO:0000313" key="2">
    <source>
        <dbReference type="EMBL" id="KAK3888433.1"/>
    </source>
</evidence>